<sequence>MSDLLARLIAAGTPADLVAEVAMEIARADVVRRQEAEDAARKEKKRADNARRQREFKERNRPPVTQGNADNALPALVAVTCVTSPALSPSPNEINSNPHPHTHPETNTARTRGTRLPVDWVPEPLTGDLAKAIAQWPPGALERELARFRDWAASTSGPNAVKKDWQAAWRNWLRKAHDEGRYLKHGNQDRNQNRWSASGQPSGTALGQVLRDKGVYADLGFDG</sequence>
<feature type="compositionally biased region" description="Basic and acidic residues" evidence="1">
    <location>
        <begin position="32"/>
        <end position="61"/>
    </location>
</feature>
<keyword evidence="3" id="KW-1185">Reference proteome</keyword>
<protein>
    <recommendedName>
        <fullName evidence="4">DnaT DNA-binding domain-containing protein</fullName>
    </recommendedName>
</protein>
<feature type="region of interest" description="Disordered" evidence="1">
    <location>
        <begin position="88"/>
        <end position="110"/>
    </location>
</feature>
<reference evidence="2 3" key="1">
    <citation type="submission" date="2020-08" db="EMBL/GenBank/DDBJ databases">
        <title>Genomic Encyclopedia of Type Strains, Phase IV (KMG-IV): sequencing the most valuable type-strain genomes for metagenomic binning, comparative biology and taxonomic classification.</title>
        <authorList>
            <person name="Goeker M."/>
        </authorList>
    </citation>
    <scope>NUCLEOTIDE SEQUENCE [LARGE SCALE GENOMIC DNA]</scope>
    <source>
        <strain evidence="2 3">DSM 27057</strain>
    </source>
</reference>
<proteinExistence type="predicted"/>
<dbReference type="Proteomes" id="UP000548867">
    <property type="component" value="Unassembled WGS sequence"/>
</dbReference>
<feature type="region of interest" description="Disordered" evidence="1">
    <location>
        <begin position="32"/>
        <end position="71"/>
    </location>
</feature>
<organism evidence="2 3">
    <name type="scientific">Novosphingobium sediminicola</name>
    <dbReference type="NCBI Taxonomy" id="563162"/>
    <lineage>
        <taxon>Bacteria</taxon>
        <taxon>Pseudomonadati</taxon>
        <taxon>Pseudomonadota</taxon>
        <taxon>Alphaproteobacteria</taxon>
        <taxon>Sphingomonadales</taxon>
        <taxon>Sphingomonadaceae</taxon>
        <taxon>Novosphingobium</taxon>
    </lineage>
</organism>
<accession>A0A7W6G7F5</accession>
<dbReference type="AlphaFoldDB" id="A0A7W6G7F5"/>
<feature type="region of interest" description="Disordered" evidence="1">
    <location>
        <begin position="184"/>
        <end position="206"/>
    </location>
</feature>
<dbReference type="RefSeq" id="WP_183627710.1">
    <property type="nucleotide sequence ID" value="NZ_JACIDX010000017.1"/>
</dbReference>
<comment type="caution">
    <text evidence="2">The sequence shown here is derived from an EMBL/GenBank/DDBJ whole genome shotgun (WGS) entry which is preliminary data.</text>
</comment>
<gene>
    <name evidence="2" type="ORF">GGR38_003826</name>
</gene>
<dbReference type="EMBL" id="JACIDX010000017">
    <property type="protein sequence ID" value="MBB3956859.1"/>
    <property type="molecule type" value="Genomic_DNA"/>
</dbReference>
<feature type="compositionally biased region" description="Polar residues" evidence="1">
    <location>
        <begin position="193"/>
        <end position="205"/>
    </location>
</feature>
<name>A0A7W6G7F5_9SPHN</name>
<evidence type="ECO:0008006" key="4">
    <source>
        <dbReference type="Google" id="ProtNLM"/>
    </source>
</evidence>
<evidence type="ECO:0000313" key="2">
    <source>
        <dbReference type="EMBL" id="MBB3956859.1"/>
    </source>
</evidence>
<evidence type="ECO:0000256" key="1">
    <source>
        <dbReference type="SAM" id="MobiDB-lite"/>
    </source>
</evidence>
<evidence type="ECO:0000313" key="3">
    <source>
        <dbReference type="Proteomes" id="UP000548867"/>
    </source>
</evidence>